<proteinExistence type="predicted"/>
<comment type="caution">
    <text evidence="2">The sequence shown here is derived from an EMBL/GenBank/DDBJ whole genome shotgun (WGS) entry which is preliminary data.</text>
</comment>
<dbReference type="GO" id="GO:0016747">
    <property type="term" value="F:acyltransferase activity, transferring groups other than amino-acyl groups"/>
    <property type="evidence" value="ECO:0007669"/>
    <property type="project" value="InterPro"/>
</dbReference>
<feature type="domain" description="N-acetyltransferase" evidence="1">
    <location>
        <begin position="7"/>
        <end position="166"/>
    </location>
</feature>
<dbReference type="AlphaFoldDB" id="A0A9D1FAU1"/>
<evidence type="ECO:0000259" key="1">
    <source>
        <dbReference type="PROSITE" id="PS51186"/>
    </source>
</evidence>
<dbReference type="Pfam" id="PF13302">
    <property type="entry name" value="Acetyltransf_3"/>
    <property type="match status" value="1"/>
</dbReference>
<dbReference type="EMBL" id="DVJJ01000118">
    <property type="protein sequence ID" value="HIS65246.1"/>
    <property type="molecule type" value="Genomic_DNA"/>
</dbReference>
<organism evidence="2 3">
    <name type="scientific">Candidatus Avoscillospira avistercoris</name>
    <dbReference type="NCBI Taxonomy" id="2840707"/>
    <lineage>
        <taxon>Bacteria</taxon>
        <taxon>Bacillati</taxon>
        <taxon>Bacillota</taxon>
        <taxon>Clostridia</taxon>
        <taxon>Eubacteriales</taxon>
        <taxon>Oscillospiraceae</taxon>
        <taxon>Oscillospiraceae incertae sedis</taxon>
        <taxon>Candidatus Avoscillospira</taxon>
    </lineage>
</organism>
<protein>
    <submittedName>
        <fullName evidence="2">GNAT family N-acetyltransferase</fullName>
    </submittedName>
</protein>
<dbReference type="PANTHER" id="PTHR43792">
    <property type="entry name" value="GNAT FAMILY, PUTATIVE (AFU_ORTHOLOGUE AFUA_3G00765)-RELATED-RELATED"/>
    <property type="match status" value="1"/>
</dbReference>
<dbReference type="PROSITE" id="PS51186">
    <property type="entry name" value="GNAT"/>
    <property type="match status" value="1"/>
</dbReference>
<dbReference type="InterPro" id="IPR016181">
    <property type="entry name" value="Acyl_CoA_acyltransferase"/>
</dbReference>
<dbReference type="CDD" id="cd04301">
    <property type="entry name" value="NAT_SF"/>
    <property type="match status" value="1"/>
</dbReference>
<dbReference type="SUPFAM" id="SSF55729">
    <property type="entry name" value="Acyl-CoA N-acyltransferases (Nat)"/>
    <property type="match status" value="1"/>
</dbReference>
<evidence type="ECO:0000313" key="3">
    <source>
        <dbReference type="Proteomes" id="UP000886741"/>
    </source>
</evidence>
<dbReference type="InterPro" id="IPR051531">
    <property type="entry name" value="N-acetyltransferase"/>
</dbReference>
<name>A0A9D1FAU1_9FIRM</name>
<sequence length="167" mass="19169">MIKTPRLTLHAFADTDLEDALELLCNSEIKKTFMLPDFASHEDAVAMFHALQRMSRSTEQFVYGVYCSERLIGFINDVERDGCSIELGYVIHPNWKNQGYATEVLTAAIQELFRIGYTSIKAGFFSENQASRRVLEKSGMEQIDFTAEIEYRGKIYHCIYYAISKPK</sequence>
<accession>A0A9D1FAU1</accession>
<reference evidence="2" key="2">
    <citation type="journal article" date="2021" name="PeerJ">
        <title>Extensive microbial diversity within the chicken gut microbiome revealed by metagenomics and culture.</title>
        <authorList>
            <person name="Gilroy R."/>
            <person name="Ravi A."/>
            <person name="Getino M."/>
            <person name="Pursley I."/>
            <person name="Horton D.L."/>
            <person name="Alikhan N.F."/>
            <person name="Baker D."/>
            <person name="Gharbi K."/>
            <person name="Hall N."/>
            <person name="Watson M."/>
            <person name="Adriaenssens E.M."/>
            <person name="Foster-Nyarko E."/>
            <person name="Jarju S."/>
            <person name="Secka A."/>
            <person name="Antonio M."/>
            <person name="Oren A."/>
            <person name="Chaudhuri R.R."/>
            <person name="La Ragione R."/>
            <person name="Hildebrand F."/>
            <person name="Pallen M.J."/>
        </authorList>
    </citation>
    <scope>NUCLEOTIDE SEQUENCE</scope>
    <source>
        <strain evidence="2">ChiBcec16-1751</strain>
    </source>
</reference>
<dbReference type="InterPro" id="IPR000182">
    <property type="entry name" value="GNAT_dom"/>
</dbReference>
<dbReference type="Gene3D" id="3.40.630.30">
    <property type="match status" value="1"/>
</dbReference>
<evidence type="ECO:0000313" key="2">
    <source>
        <dbReference type="EMBL" id="HIS65246.1"/>
    </source>
</evidence>
<gene>
    <name evidence="2" type="ORF">IAA83_07755</name>
</gene>
<dbReference type="Proteomes" id="UP000886741">
    <property type="component" value="Unassembled WGS sequence"/>
</dbReference>
<reference evidence="2" key="1">
    <citation type="submission" date="2020-10" db="EMBL/GenBank/DDBJ databases">
        <authorList>
            <person name="Gilroy R."/>
        </authorList>
    </citation>
    <scope>NUCLEOTIDE SEQUENCE</scope>
    <source>
        <strain evidence="2">ChiBcec16-1751</strain>
    </source>
</reference>